<dbReference type="AlphaFoldDB" id="A0A951P776"/>
<proteinExistence type="predicted"/>
<evidence type="ECO:0000313" key="3">
    <source>
        <dbReference type="Proteomes" id="UP000707356"/>
    </source>
</evidence>
<reference evidence="2" key="1">
    <citation type="submission" date="2021-05" db="EMBL/GenBank/DDBJ databases">
        <authorList>
            <person name="Pietrasiak N."/>
            <person name="Ward R."/>
            <person name="Stajich J.E."/>
            <person name="Kurbessoian T."/>
        </authorList>
    </citation>
    <scope>NUCLEOTIDE SEQUENCE</scope>
    <source>
        <strain evidence="2">GSE-TBD4-15B</strain>
    </source>
</reference>
<sequence length="186" mass="21040">MSRPDSEKCRLCAKLSAEAAQQRHGATGDGCWDARYCHNRRSYYRHRGIRNYQRQQRRQHQLAQPAQPSPAQPSPTQPSPALTVLQVPSPAVPAAVVHWYRDTKDSPLHALSAELWMGNHRVAKITPVHCLGLSELQIKALLTHFLSEFSQHCGTKVERFRAAVELHPLNCPIRPCPLHPEVECHD</sequence>
<feature type="region of interest" description="Disordered" evidence="1">
    <location>
        <begin position="53"/>
        <end position="83"/>
    </location>
</feature>
<dbReference type="Proteomes" id="UP000707356">
    <property type="component" value="Unassembled WGS sequence"/>
</dbReference>
<evidence type="ECO:0000256" key="1">
    <source>
        <dbReference type="SAM" id="MobiDB-lite"/>
    </source>
</evidence>
<feature type="compositionally biased region" description="Pro residues" evidence="1">
    <location>
        <begin position="67"/>
        <end position="78"/>
    </location>
</feature>
<name>A0A951P776_9CYAN</name>
<comment type="caution">
    <text evidence="2">The sequence shown here is derived from an EMBL/GenBank/DDBJ whole genome shotgun (WGS) entry which is preliminary data.</text>
</comment>
<evidence type="ECO:0000313" key="2">
    <source>
        <dbReference type="EMBL" id="MBW4464242.1"/>
    </source>
</evidence>
<reference evidence="2" key="2">
    <citation type="journal article" date="2022" name="Microbiol. Resour. Announc.">
        <title>Metagenome Sequencing to Explore Phylogenomics of Terrestrial Cyanobacteria.</title>
        <authorList>
            <person name="Ward R.D."/>
            <person name="Stajich J.E."/>
            <person name="Johansen J.R."/>
            <person name="Huntemann M."/>
            <person name="Clum A."/>
            <person name="Foster B."/>
            <person name="Foster B."/>
            <person name="Roux S."/>
            <person name="Palaniappan K."/>
            <person name="Varghese N."/>
            <person name="Mukherjee S."/>
            <person name="Reddy T.B.K."/>
            <person name="Daum C."/>
            <person name="Copeland A."/>
            <person name="Chen I.A."/>
            <person name="Ivanova N.N."/>
            <person name="Kyrpides N.C."/>
            <person name="Shapiro N."/>
            <person name="Eloe-Fadrosh E.A."/>
            <person name="Pietrasiak N."/>
        </authorList>
    </citation>
    <scope>NUCLEOTIDE SEQUENCE</scope>
    <source>
        <strain evidence="2">GSE-TBD4-15B</strain>
    </source>
</reference>
<accession>A0A951P776</accession>
<organism evidence="2 3">
    <name type="scientific">Pegethrix bostrychoides GSE-TBD4-15B</name>
    <dbReference type="NCBI Taxonomy" id="2839662"/>
    <lineage>
        <taxon>Bacteria</taxon>
        <taxon>Bacillati</taxon>
        <taxon>Cyanobacteriota</taxon>
        <taxon>Cyanophyceae</taxon>
        <taxon>Oculatellales</taxon>
        <taxon>Oculatellaceae</taxon>
        <taxon>Pegethrix</taxon>
    </lineage>
</organism>
<dbReference type="EMBL" id="JAHHHV010000009">
    <property type="protein sequence ID" value="MBW4464242.1"/>
    <property type="molecule type" value="Genomic_DNA"/>
</dbReference>
<gene>
    <name evidence="2" type="ORF">KME07_02225</name>
</gene>
<protein>
    <submittedName>
        <fullName evidence="2">Uncharacterized protein</fullName>
    </submittedName>
</protein>